<dbReference type="CDD" id="cd03257">
    <property type="entry name" value="ABC_NikE_OppD_transporters"/>
    <property type="match status" value="1"/>
</dbReference>
<dbReference type="PANTHER" id="PTHR43297">
    <property type="entry name" value="OLIGOPEPTIDE TRANSPORT ATP-BINDING PROTEIN APPD"/>
    <property type="match status" value="1"/>
</dbReference>
<organism evidence="9">
    <name type="scientific">uncultured bacterium contig00066</name>
    <dbReference type="NCBI Taxonomy" id="1181548"/>
    <lineage>
        <taxon>Bacteria</taxon>
        <taxon>environmental samples</taxon>
    </lineage>
</organism>
<dbReference type="InterPro" id="IPR003593">
    <property type="entry name" value="AAA+_ATPase"/>
</dbReference>
<keyword evidence="3" id="KW-0813">Transport</keyword>
<comment type="similarity">
    <text evidence="2">Belongs to the ABC transporter superfamily.</text>
</comment>
<proteinExistence type="inferred from homology"/>
<comment type="subcellular location">
    <subcellularLocation>
        <location evidence="1">Cell membrane</location>
        <topology evidence="1">Peripheral membrane protein</topology>
    </subcellularLocation>
</comment>
<dbReference type="PANTHER" id="PTHR43297:SF2">
    <property type="entry name" value="DIPEPTIDE TRANSPORT ATP-BINDING PROTEIN DPPD"/>
    <property type="match status" value="1"/>
</dbReference>
<reference evidence="9" key="1">
    <citation type="submission" date="2012-03" db="EMBL/GenBank/DDBJ databases">
        <title>Functional metagenomics reveals considerable lignocellulase gene clusters in the gut microbiome of a wood-feeding higher termite.</title>
        <authorList>
            <person name="Liu N."/>
        </authorList>
    </citation>
    <scope>NUCLEOTIDE SEQUENCE</scope>
</reference>
<evidence type="ECO:0000256" key="3">
    <source>
        <dbReference type="ARBA" id="ARBA00022448"/>
    </source>
</evidence>
<dbReference type="GO" id="GO:0015833">
    <property type="term" value="P:peptide transport"/>
    <property type="evidence" value="ECO:0007669"/>
    <property type="project" value="InterPro"/>
</dbReference>
<evidence type="ECO:0000256" key="5">
    <source>
        <dbReference type="ARBA" id="ARBA00022741"/>
    </source>
</evidence>
<dbReference type="PROSITE" id="PS00211">
    <property type="entry name" value="ABC_TRANSPORTER_1"/>
    <property type="match status" value="1"/>
</dbReference>
<protein>
    <submittedName>
        <fullName evidence="9">Oligopeptide transport ATP-binding protein OppD (TC 3.A.1.5.1)</fullName>
    </submittedName>
</protein>
<dbReference type="Gene3D" id="3.40.50.300">
    <property type="entry name" value="P-loop containing nucleotide triphosphate hydrolases"/>
    <property type="match status" value="1"/>
</dbReference>
<dbReference type="EMBL" id="JQ844172">
    <property type="protein sequence ID" value="AGS51826.1"/>
    <property type="molecule type" value="Genomic_DNA"/>
</dbReference>
<keyword evidence="7" id="KW-0472">Membrane</keyword>
<dbReference type="PROSITE" id="PS50893">
    <property type="entry name" value="ABC_TRANSPORTER_2"/>
    <property type="match status" value="1"/>
</dbReference>
<evidence type="ECO:0000259" key="8">
    <source>
        <dbReference type="PROSITE" id="PS50893"/>
    </source>
</evidence>
<dbReference type="GO" id="GO:0005886">
    <property type="term" value="C:plasma membrane"/>
    <property type="evidence" value="ECO:0007669"/>
    <property type="project" value="UniProtKB-SubCell"/>
</dbReference>
<dbReference type="FunFam" id="3.40.50.300:FF:000016">
    <property type="entry name" value="Oligopeptide ABC transporter ATP-binding component"/>
    <property type="match status" value="1"/>
</dbReference>
<dbReference type="Pfam" id="PF00005">
    <property type="entry name" value="ABC_tran"/>
    <property type="match status" value="1"/>
</dbReference>
<dbReference type="InterPro" id="IPR027417">
    <property type="entry name" value="P-loop_NTPase"/>
</dbReference>
<accession>A0A806KB60</accession>
<dbReference type="AlphaFoldDB" id="A0A806KB60"/>
<sequence>MLSEEIILEVKNLRTHFFTDEGVVKAVDDVSFSLRKGEILGIVGESGSGKSVTNLSIINLVQSPPGKIVGGEIFYNGEDMLKMSEKQLRQIRGAKIAMIFQDPMTSLNPFLRISTQMIETIQLHQKLNRKEARARAIEMLTMAGIPAAEERIDSYPHQFSGGMCQRVMIAMGLSCNPEILIADEPTSALDVTIQAQILDIMKDLTTKLDTSVILITHSLGVVAGMCNTLDVMYAGRIVERGLTTDIFENPKHPYTRGLIESVPRLDQQDKEKLFSIPGQPPNVIDLPPCCPFFPRCSEAMEICKTKYPDEKNFGNGHSAACWVHAEAKA</sequence>
<dbReference type="SUPFAM" id="SSF52540">
    <property type="entry name" value="P-loop containing nucleoside triphosphate hydrolases"/>
    <property type="match status" value="1"/>
</dbReference>
<evidence type="ECO:0000256" key="1">
    <source>
        <dbReference type="ARBA" id="ARBA00004202"/>
    </source>
</evidence>
<dbReference type="NCBIfam" id="TIGR01727">
    <property type="entry name" value="oligo_HPY"/>
    <property type="match status" value="1"/>
</dbReference>
<dbReference type="GO" id="GO:0016887">
    <property type="term" value="F:ATP hydrolysis activity"/>
    <property type="evidence" value="ECO:0007669"/>
    <property type="project" value="InterPro"/>
</dbReference>
<keyword evidence="6 9" id="KW-0067">ATP-binding</keyword>
<evidence type="ECO:0000256" key="2">
    <source>
        <dbReference type="ARBA" id="ARBA00005417"/>
    </source>
</evidence>
<dbReference type="InterPro" id="IPR050388">
    <property type="entry name" value="ABC_Ni/Peptide_Import"/>
</dbReference>
<evidence type="ECO:0000256" key="4">
    <source>
        <dbReference type="ARBA" id="ARBA00022475"/>
    </source>
</evidence>
<evidence type="ECO:0000256" key="7">
    <source>
        <dbReference type="ARBA" id="ARBA00023136"/>
    </source>
</evidence>
<keyword evidence="4" id="KW-1003">Cell membrane</keyword>
<feature type="domain" description="ABC transporter" evidence="8">
    <location>
        <begin position="8"/>
        <end position="259"/>
    </location>
</feature>
<dbReference type="InterPro" id="IPR013563">
    <property type="entry name" value="Oligopep_ABC_C"/>
</dbReference>
<evidence type="ECO:0000256" key="6">
    <source>
        <dbReference type="ARBA" id="ARBA00022840"/>
    </source>
</evidence>
<name>A0A806KB60_9BACT</name>
<dbReference type="GO" id="GO:0005524">
    <property type="term" value="F:ATP binding"/>
    <property type="evidence" value="ECO:0007669"/>
    <property type="project" value="UniProtKB-KW"/>
</dbReference>
<dbReference type="Pfam" id="PF08352">
    <property type="entry name" value="oligo_HPY"/>
    <property type="match status" value="1"/>
</dbReference>
<dbReference type="InterPro" id="IPR003439">
    <property type="entry name" value="ABC_transporter-like_ATP-bd"/>
</dbReference>
<dbReference type="InterPro" id="IPR017871">
    <property type="entry name" value="ABC_transporter-like_CS"/>
</dbReference>
<keyword evidence="5" id="KW-0547">Nucleotide-binding</keyword>
<dbReference type="SMART" id="SM00382">
    <property type="entry name" value="AAA"/>
    <property type="match status" value="1"/>
</dbReference>
<evidence type="ECO:0000313" key="9">
    <source>
        <dbReference type="EMBL" id="AGS51826.1"/>
    </source>
</evidence>